<protein>
    <submittedName>
        <fullName evidence="3">NAD(P)-binding domain,Short-chain dehydrogenase/reductase SDR</fullName>
    </submittedName>
</protein>
<dbReference type="Proteomes" id="UP000325440">
    <property type="component" value="Unassembled WGS sequence"/>
</dbReference>
<dbReference type="InterPro" id="IPR002347">
    <property type="entry name" value="SDR_fam"/>
</dbReference>
<evidence type="ECO:0000313" key="3">
    <source>
        <dbReference type="EMBL" id="VVC45979.1"/>
    </source>
</evidence>
<gene>
    <name evidence="3" type="ORF">CINCED_3A005332</name>
</gene>
<dbReference type="PANTHER" id="PTHR43157">
    <property type="entry name" value="PHOSPHATIDYLINOSITOL-GLYCAN BIOSYNTHESIS CLASS F PROTEIN-RELATED"/>
    <property type="match status" value="1"/>
</dbReference>
<dbReference type="PRINTS" id="PR00081">
    <property type="entry name" value="GDHRDH"/>
</dbReference>
<dbReference type="PANTHER" id="PTHR43157:SF73">
    <property type="entry name" value="WW DOMAIN-CONTAINING OXIDOREDUCTASE-LIKE PROTEIN"/>
    <property type="match status" value="1"/>
</dbReference>
<keyword evidence="4" id="KW-1185">Reference proteome</keyword>
<dbReference type="InterPro" id="IPR036291">
    <property type="entry name" value="NAD(P)-bd_dom_sf"/>
</dbReference>
<organism evidence="3 4">
    <name type="scientific">Cinara cedri</name>
    <dbReference type="NCBI Taxonomy" id="506608"/>
    <lineage>
        <taxon>Eukaryota</taxon>
        <taxon>Metazoa</taxon>
        <taxon>Ecdysozoa</taxon>
        <taxon>Arthropoda</taxon>
        <taxon>Hexapoda</taxon>
        <taxon>Insecta</taxon>
        <taxon>Pterygota</taxon>
        <taxon>Neoptera</taxon>
        <taxon>Paraneoptera</taxon>
        <taxon>Hemiptera</taxon>
        <taxon>Sternorrhyncha</taxon>
        <taxon>Aphidomorpha</taxon>
        <taxon>Aphidoidea</taxon>
        <taxon>Aphididae</taxon>
        <taxon>Lachninae</taxon>
        <taxon>Cinara</taxon>
    </lineage>
</organism>
<keyword evidence="1" id="KW-0560">Oxidoreductase</keyword>
<dbReference type="PRINTS" id="PR00080">
    <property type="entry name" value="SDRFAMILY"/>
</dbReference>
<dbReference type="OrthoDB" id="191139at2759"/>
<proteinExistence type="inferred from homology"/>
<dbReference type="AlphaFoldDB" id="A0A5E4NQC9"/>
<dbReference type="EMBL" id="CABPRJ010002424">
    <property type="protein sequence ID" value="VVC45979.1"/>
    <property type="molecule type" value="Genomic_DNA"/>
</dbReference>
<accession>A0A5E4NQC9</accession>
<dbReference type="GO" id="GO:0016491">
    <property type="term" value="F:oxidoreductase activity"/>
    <property type="evidence" value="ECO:0007669"/>
    <property type="project" value="UniProtKB-KW"/>
</dbReference>
<sequence>MEYVLPNRCKSEVRLDGKTVIVTGSNTGIGKETAMEFYRRGARVIMACRNSSRAQTAIESIKQKTEGEKDVGELVFKHLELSFWASVRTCAKEILHTEKRIDILVNNAGIMMCPKSLSENGIELHLATNHLGHFLFTLLLLPRILKSAPARIINVTSLAHKWGDKKMHFDDINLDKNYTPSGAYGRSKLANILFTVELAKRLNGTGVTVYAVNPGVVHTELGRFMDESLFLGASWLYNSLTKLVVKTPEQGAQTTLHCALDHNCSNESGLYYSDCKVIEPETAAKDEKVSRELWDTSCTIVHLEPEYDPFKPEEDVQI</sequence>
<dbReference type="SUPFAM" id="SSF51735">
    <property type="entry name" value="NAD(P)-binding Rossmann-fold domains"/>
    <property type="match status" value="1"/>
</dbReference>
<evidence type="ECO:0000256" key="2">
    <source>
        <dbReference type="RuleBase" id="RU000363"/>
    </source>
</evidence>
<dbReference type="Gene3D" id="3.40.50.720">
    <property type="entry name" value="NAD(P)-binding Rossmann-like Domain"/>
    <property type="match status" value="1"/>
</dbReference>
<evidence type="ECO:0000256" key="1">
    <source>
        <dbReference type="ARBA" id="ARBA00023002"/>
    </source>
</evidence>
<comment type="similarity">
    <text evidence="2">Belongs to the short-chain dehydrogenases/reductases (SDR) family.</text>
</comment>
<evidence type="ECO:0000313" key="4">
    <source>
        <dbReference type="Proteomes" id="UP000325440"/>
    </source>
</evidence>
<dbReference type="Pfam" id="PF00106">
    <property type="entry name" value="adh_short"/>
    <property type="match status" value="2"/>
</dbReference>
<reference evidence="3 4" key="1">
    <citation type="submission" date="2019-08" db="EMBL/GenBank/DDBJ databases">
        <authorList>
            <person name="Alioto T."/>
            <person name="Alioto T."/>
            <person name="Gomez Garrido J."/>
        </authorList>
    </citation>
    <scope>NUCLEOTIDE SEQUENCE [LARGE SCALE GENOMIC DNA]</scope>
</reference>
<name>A0A5E4NQC9_9HEMI</name>
<dbReference type="CDD" id="cd05327">
    <property type="entry name" value="retinol-DH_like_SDR_c_like"/>
    <property type="match status" value="1"/>
</dbReference>